<organism evidence="1 2">
    <name type="scientific">Araneus ventricosus</name>
    <name type="common">Orbweaver spider</name>
    <name type="synonym">Epeira ventricosa</name>
    <dbReference type="NCBI Taxonomy" id="182803"/>
    <lineage>
        <taxon>Eukaryota</taxon>
        <taxon>Metazoa</taxon>
        <taxon>Ecdysozoa</taxon>
        <taxon>Arthropoda</taxon>
        <taxon>Chelicerata</taxon>
        <taxon>Arachnida</taxon>
        <taxon>Araneae</taxon>
        <taxon>Araneomorphae</taxon>
        <taxon>Entelegynae</taxon>
        <taxon>Araneoidea</taxon>
        <taxon>Araneidae</taxon>
        <taxon>Araneus</taxon>
    </lineage>
</organism>
<sequence>MIPLPCLCIRVTECSGRLNNNTGTVVTQAAKHHRPSNGQTSPADIHIVGATSFATSRLVGGHAPPLCIGQWPRINRPKRFYDLWPIHFPRLPIIGR</sequence>
<comment type="caution">
    <text evidence="1">The sequence shown here is derived from an EMBL/GenBank/DDBJ whole genome shotgun (WGS) entry which is preliminary data.</text>
</comment>
<keyword evidence="2" id="KW-1185">Reference proteome</keyword>
<gene>
    <name evidence="1" type="ORF">AVEN_23997_1</name>
</gene>
<dbReference type="AlphaFoldDB" id="A0A4Y2CZZ1"/>
<evidence type="ECO:0000313" key="1">
    <source>
        <dbReference type="EMBL" id="GBM10010.1"/>
    </source>
</evidence>
<dbReference type="Proteomes" id="UP000499080">
    <property type="component" value="Unassembled WGS sequence"/>
</dbReference>
<dbReference type="EMBL" id="BGPR01000279">
    <property type="protein sequence ID" value="GBM10010.1"/>
    <property type="molecule type" value="Genomic_DNA"/>
</dbReference>
<reference evidence="1 2" key="1">
    <citation type="journal article" date="2019" name="Sci. Rep.">
        <title>Orb-weaving spider Araneus ventricosus genome elucidates the spidroin gene catalogue.</title>
        <authorList>
            <person name="Kono N."/>
            <person name="Nakamura H."/>
            <person name="Ohtoshi R."/>
            <person name="Moran D.A.P."/>
            <person name="Shinohara A."/>
            <person name="Yoshida Y."/>
            <person name="Fujiwara M."/>
            <person name="Mori M."/>
            <person name="Tomita M."/>
            <person name="Arakawa K."/>
        </authorList>
    </citation>
    <scope>NUCLEOTIDE SEQUENCE [LARGE SCALE GENOMIC DNA]</scope>
</reference>
<protein>
    <submittedName>
        <fullName evidence="1">Uncharacterized protein</fullName>
    </submittedName>
</protein>
<name>A0A4Y2CZZ1_ARAVE</name>
<evidence type="ECO:0000313" key="2">
    <source>
        <dbReference type="Proteomes" id="UP000499080"/>
    </source>
</evidence>
<proteinExistence type="predicted"/>
<accession>A0A4Y2CZZ1</accession>